<dbReference type="AlphaFoldDB" id="A0A8J1UTE5"/>
<keyword evidence="2" id="KW-1185">Reference proteome</keyword>
<accession>A0A8J1UTE5</accession>
<dbReference type="InterPro" id="IPR008979">
    <property type="entry name" value="Galactose-bd-like_sf"/>
</dbReference>
<sequence length="163" mass="17694">DPDMSDLLQNFVVDVTTDVIGALDDQMSVESAHWQICSRFTSSETNIQPIRKEYCRSRPVARYVRVKIIGSAKLTLCEVEVFGESANIAKLKPAEQSSEAKVQSTIANAVSIGETGAGLAVDGNTDQLDIAECATSSTTVQSNLTWAVDLRGDFLIEEVFIYG</sequence>
<comment type="caution">
    <text evidence="1">The sequence shown here is derived from an EMBL/GenBank/DDBJ whole genome shotgun (WGS) entry which is preliminary data.</text>
</comment>
<evidence type="ECO:0000313" key="2">
    <source>
        <dbReference type="Proteomes" id="UP000749559"/>
    </source>
</evidence>
<dbReference type="PANTHER" id="PTHR45713">
    <property type="entry name" value="FTP DOMAIN-CONTAINING PROTEIN"/>
    <property type="match status" value="1"/>
</dbReference>
<reference evidence="1" key="1">
    <citation type="submission" date="2022-03" db="EMBL/GenBank/DDBJ databases">
        <authorList>
            <person name="Martin C."/>
        </authorList>
    </citation>
    <scope>NUCLEOTIDE SEQUENCE</scope>
</reference>
<feature type="non-terminal residue" evidence="1">
    <location>
        <position position="1"/>
    </location>
</feature>
<dbReference type="PANTHER" id="PTHR45713:SF6">
    <property type="entry name" value="F5_8 TYPE C DOMAIN-CONTAINING PROTEIN"/>
    <property type="match status" value="1"/>
</dbReference>
<gene>
    <name evidence="1" type="ORF">OFUS_LOCUS6967</name>
</gene>
<protein>
    <submittedName>
        <fullName evidence="1">Uncharacterized protein</fullName>
    </submittedName>
</protein>
<evidence type="ECO:0000313" key="1">
    <source>
        <dbReference type="EMBL" id="CAH1780254.1"/>
    </source>
</evidence>
<feature type="non-terminal residue" evidence="1">
    <location>
        <position position="163"/>
    </location>
</feature>
<organism evidence="1 2">
    <name type="scientific">Owenia fusiformis</name>
    <name type="common">Polychaete worm</name>
    <dbReference type="NCBI Taxonomy" id="6347"/>
    <lineage>
        <taxon>Eukaryota</taxon>
        <taxon>Metazoa</taxon>
        <taxon>Spiralia</taxon>
        <taxon>Lophotrochozoa</taxon>
        <taxon>Annelida</taxon>
        <taxon>Polychaeta</taxon>
        <taxon>Sedentaria</taxon>
        <taxon>Canalipalpata</taxon>
        <taxon>Sabellida</taxon>
        <taxon>Oweniida</taxon>
        <taxon>Oweniidae</taxon>
        <taxon>Owenia</taxon>
    </lineage>
</organism>
<dbReference type="Proteomes" id="UP000749559">
    <property type="component" value="Unassembled WGS sequence"/>
</dbReference>
<dbReference type="Gene3D" id="2.60.120.260">
    <property type="entry name" value="Galactose-binding domain-like"/>
    <property type="match status" value="2"/>
</dbReference>
<dbReference type="InterPro" id="IPR051941">
    <property type="entry name" value="BG_Antigen-Binding_Lectin"/>
</dbReference>
<dbReference type="EMBL" id="CAIIXF020000003">
    <property type="protein sequence ID" value="CAH1780254.1"/>
    <property type="molecule type" value="Genomic_DNA"/>
</dbReference>
<name>A0A8J1UTE5_OWEFU</name>
<dbReference type="SUPFAM" id="SSF49785">
    <property type="entry name" value="Galactose-binding domain-like"/>
    <property type="match status" value="2"/>
</dbReference>
<proteinExistence type="predicted"/>